<evidence type="ECO:0000256" key="2">
    <source>
        <dbReference type="ARBA" id="ARBA00022692"/>
    </source>
</evidence>
<feature type="signal peptide" evidence="11">
    <location>
        <begin position="1"/>
        <end position="18"/>
    </location>
</feature>
<evidence type="ECO:0000256" key="3">
    <source>
        <dbReference type="ARBA" id="ARBA00022729"/>
    </source>
</evidence>
<dbReference type="SMART" id="SM00445">
    <property type="entry name" value="LINK"/>
    <property type="match status" value="1"/>
</dbReference>
<evidence type="ECO:0000256" key="7">
    <source>
        <dbReference type="ARBA" id="ARBA00023170"/>
    </source>
</evidence>
<dbReference type="GO" id="GO:0005540">
    <property type="term" value="F:hyaluronic acid binding"/>
    <property type="evidence" value="ECO:0007669"/>
    <property type="project" value="InterPro"/>
</dbReference>
<evidence type="ECO:0000256" key="9">
    <source>
        <dbReference type="PROSITE-ProRule" id="PRU00323"/>
    </source>
</evidence>
<dbReference type="SUPFAM" id="SSF56436">
    <property type="entry name" value="C-type lectin-like"/>
    <property type="match status" value="1"/>
</dbReference>
<comment type="caution">
    <text evidence="9">Lacks conserved residue(s) required for the propagation of feature annotation.</text>
</comment>
<evidence type="ECO:0000256" key="4">
    <source>
        <dbReference type="ARBA" id="ARBA00022989"/>
    </source>
</evidence>
<dbReference type="InterPro" id="IPR043210">
    <property type="entry name" value="CD44_antigen-like"/>
</dbReference>
<dbReference type="GO" id="GO:0035692">
    <property type="term" value="C:macrophage migration inhibitory factor receptor complex"/>
    <property type="evidence" value="ECO:0007669"/>
    <property type="project" value="TreeGrafter"/>
</dbReference>
<reference evidence="14" key="2">
    <citation type="submission" date="2019-02" db="EMBL/GenBank/DDBJ databases">
        <title>Opniocepnalus argus Var Kimnra genome.</title>
        <authorList>
            <person name="Zhou C."/>
            <person name="Xiao S."/>
        </authorList>
    </citation>
    <scope>NUCLEOTIDE SEQUENCE [LARGE SCALE GENOMIC DNA]</scope>
</reference>
<evidence type="ECO:0000256" key="8">
    <source>
        <dbReference type="ARBA" id="ARBA00023180"/>
    </source>
</evidence>
<dbReference type="EMBL" id="CM015715">
    <property type="protein sequence ID" value="KAF3688995.1"/>
    <property type="molecule type" value="Genomic_DNA"/>
</dbReference>
<dbReference type="Gene3D" id="3.10.100.10">
    <property type="entry name" value="Mannose-Binding Protein A, subunit A"/>
    <property type="match status" value="1"/>
</dbReference>
<proteinExistence type="predicted"/>
<feature type="compositionally biased region" description="Basic and acidic residues" evidence="10">
    <location>
        <begin position="198"/>
        <end position="209"/>
    </location>
</feature>
<feature type="chain" id="PRO_5026175544" evidence="11">
    <location>
        <begin position="19"/>
        <end position="328"/>
    </location>
</feature>
<feature type="disulfide bond" evidence="9">
    <location>
        <begin position="77"/>
        <end position="98"/>
    </location>
</feature>
<keyword evidence="7 13" id="KW-0675">Receptor</keyword>
<accession>A0A6G1PFE6</accession>
<dbReference type="GO" id="GO:0070374">
    <property type="term" value="P:positive regulation of ERK1 and ERK2 cascade"/>
    <property type="evidence" value="ECO:0007669"/>
    <property type="project" value="TreeGrafter"/>
</dbReference>
<evidence type="ECO:0000256" key="11">
    <source>
        <dbReference type="SAM" id="SignalP"/>
    </source>
</evidence>
<dbReference type="InterPro" id="IPR016187">
    <property type="entry name" value="CTDL_fold"/>
</dbReference>
<evidence type="ECO:0000313" key="14">
    <source>
        <dbReference type="Proteomes" id="UP000503349"/>
    </source>
</evidence>
<keyword evidence="6 9" id="KW-1015">Disulfide bond</keyword>
<keyword evidence="3 11" id="KW-0732">Signal</keyword>
<dbReference type="AlphaFoldDB" id="A0A6G1PFE6"/>
<dbReference type="PROSITE" id="PS50963">
    <property type="entry name" value="LINK_2"/>
    <property type="match status" value="1"/>
</dbReference>
<feature type="region of interest" description="Disordered" evidence="10">
    <location>
        <begin position="302"/>
        <end position="328"/>
    </location>
</feature>
<dbReference type="Pfam" id="PF00193">
    <property type="entry name" value="Xlink"/>
    <property type="match status" value="1"/>
</dbReference>
<dbReference type="GO" id="GO:0006954">
    <property type="term" value="P:inflammatory response"/>
    <property type="evidence" value="ECO:0007669"/>
    <property type="project" value="TreeGrafter"/>
</dbReference>
<dbReference type="PANTHER" id="PTHR10225:SF6">
    <property type="entry name" value="CD44 ANTIGEN"/>
    <property type="match status" value="1"/>
</dbReference>
<evidence type="ECO:0000256" key="6">
    <source>
        <dbReference type="ARBA" id="ARBA00023157"/>
    </source>
</evidence>
<feature type="compositionally biased region" description="Polar residues" evidence="10">
    <location>
        <begin position="170"/>
        <end position="197"/>
    </location>
</feature>
<keyword evidence="14" id="KW-1185">Reference proteome</keyword>
<dbReference type="Proteomes" id="UP000503349">
    <property type="component" value="Chromosome 4"/>
</dbReference>
<evidence type="ECO:0000256" key="10">
    <source>
        <dbReference type="SAM" id="MobiDB-lite"/>
    </source>
</evidence>
<evidence type="ECO:0000259" key="12">
    <source>
        <dbReference type="PROSITE" id="PS50963"/>
    </source>
</evidence>
<dbReference type="GO" id="GO:0007155">
    <property type="term" value="P:cell adhesion"/>
    <property type="evidence" value="ECO:0007669"/>
    <property type="project" value="InterPro"/>
</dbReference>
<evidence type="ECO:0000313" key="13">
    <source>
        <dbReference type="EMBL" id="KAF3688995.1"/>
    </source>
</evidence>
<keyword evidence="8" id="KW-0325">Glycoprotein</keyword>
<organism evidence="13 14">
    <name type="scientific">Channa argus</name>
    <name type="common">Northern snakehead</name>
    <name type="synonym">Ophicephalus argus</name>
    <dbReference type="NCBI Taxonomy" id="215402"/>
    <lineage>
        <taxon>Eukaryota</taxon>
        <taxon>Metazoa</taxon>
        <taxon>Chordata</taxon>
        <taxon>Craniata</taxon>
        <taxon>Vertebrata</taxon>
        <taxon>Euteleostomi</taxon>
        <taxon>Actinopterygii</taxon>
        <taxon>Neopterygii</taxon>
        <taxon>Teleostei</taxon>
        <taxon>Neoteleostei</taxon>
        <taxon>Acanthomorphata</taxon>
        <taxon>Anabantaria</taxon>
        <taxon>Anabantiformes</taxon>
        <taxon>Channoidei</taxon>
        <taxon>Channidae</taxon>
        <taxon>Channa</taxon>
    </lineage>
</organism>
<dbReference type="PANTHER" id="PTHR10225">
    <property type="entry name" value="HYALURONAN RECEPTOR"/>
    <property type="match status" value="1"/>
</dbReference>
<dbReference type="InterPro" id="IPR000538">
    <property type="entry name" value="Link_dom"/>
</dbReference>
<gene>
    <name evidence="13" type="ORF">EXN66_Car004667</name>
</gene>
<evidence type="ECO:0000256" key="5">
    <source>
        <dbReference type="ARBA" id="ARBA00023136"/>
    </source>
</evidence>
<keyword evidence="4" id="KW-1133">Transmembrane helix</keyword>
<dbReference type="GO" id="GO:0016323">
    <property type="term" value="C:basolateral plasma membrane"/>
    <property type="evidence" value="ECO:0007669"/>
    <property type="project" value="TreeGrafter"/>
</dbReference>
<dbReference type="GO" id="GO:0004896">
    <property type="term" value="F:cytokine receptor activity"/>
    <property type="evidence" value="ECO:0007669"/>
    <property type="project" value="TreeGrafter"/>
</dbReference>
<protein>
    <submittedName>
        <fullName evidence="13">CD44 antigen Extracellular matrix receptor III</fullName>
    </submittedName>
</protein>
<reference evidence="13 14" key="1">
    <citation type="submission" date="2019-02" db="EMBL/GenBank/DDBJ databases">
        <title>Opniocepnalus argus genome.</title>
        <authorList>
            <person name="Zhou C."/>
            <person name="Xiao S."/>
        </authorList>
    </citation>
    <scope>NUCLEOTIDE SEQUENCE [LARGE SCALE GENOMIC DNA]</scope>
    <source>
        <strain evidence="13">OARG1902GOOAL</strain>
        <tissue evidence="13">Muscle</tissue>
    </source>
</reference>
<dbReference type="InterPro" id="IPR016186">
    <property type="entry name" value="C-type_lectin-like/link_sf"/>
</dbReference>
<sequence length="328" mass="36252">MWMLLFGVTFGLLASSSSEQLKVRFRGCSYAGVFLVEGEQRHSLNFVMAENVCKQLNTTIAFPDEVKKAYDNNMETCRNGWISNGSVAILRHTHHENCAKNMTGLFISSYVKIDDLFDAYCFDEKEDGPQPEVDSDPTAAPTPTYEDVNTSVNTIPTPTTSEDYWEKDPITNSGRRAVATTSDNFDQTSGSGMQPSATDDKAATGENRETPTSTETSIDKSKNVEDDVITACKKNNNKQNNTPKHIIASNQNTCRVAAHMCGKRRTLMITDKEGEGNGATAVASSSHAQEREQEMVTLMNKEKVQENGNTEEFTVITLEESPEKEQQA</sequence>
<keyword evidence="5" id="KW-0472">Membrane</keyword>
<name>A0A6G1PFE6_CHAAH</name>
<comment type="subcellular location">
    <subcellularLocation>
        <location evidence="1">Membrane</location>
        <topology evidence="1">Single-pass membrane protein</topology>
    </subcellularLocation>
</comment>
<feature type="domain" description="Link" evidence="12">
    <location>
        <begin position="32"/>
        <end position="123"/>
    </location>
</feature>
<keyword evidence="2" id="KW-0812">Transmembrane</keyword>
<evidence type="ECO:0000256" key="1">
    <source>
        <dbReference type="ARBA" id="ARBA00004167"/>
    </source>
</evidence>
<feature type="compositionally biased region" description="Polar residues" evidence="10">
    <location>
        <begin position="147"/>
        <end position="162"/>
    </location>
</feature>
<feature type="region of interest" description="Disordered" evidence="10">
    <location>
        <begin position="125"/>
        <end position="222"/>
    </location>
</feature>